<dbReference type="OrthoDB" id="9810773at2"/>
<dbReference type="RefSeq" id="WP_132708106.1">
    <property type="nucleotide sequence ID" value="NZ_JACIGF010000004.1"/>
</dbReference>
<evidence type="ECO:0000313" key="3">
    <source>
        <dbReference type="Proteomes" id="UP000295399"/>
    </source>
</evidence>
<dbReference type="InterPro" id="IPR010466">
    <property type="entry name" value="DUF1058"/>
</dbReference>
<name>A0A4R2PKK2_RHOSA</name>
<evidence type="ECO:0000313" key="2">
    <source>
        <dbReference type="EMBL" id="TCP35198.1"/>
    </source>
</evidence>
<organism evidence="2 3">
    <name type="scientific">Rhodothalassium salexigens DSM 2132</name>
    <dbReference type="NCBI Taxonomy" id="1188247"/>
    <lineage>
        <taxon>Bacteria</taxon>
        <taxon>Pseudomonadati</taxon>
        <taxon>Pseudomonadota</taxon>
        <taxon>Alphaproteobacteria</taxon>
        <taxon>Rhodothalassiales</taxon>
        <taxon>Rhodothalassiaceae</taxon>
        <taxon>Rhodothalassium</taxon>
    </lineage>
</organism>
<keyword evidence="3" id="KW-1185">Reference proteome</keyword>
<sequence length="188" mass="20207">MRRKVRQVCLALGALAVAVAAGPSGAGAQPVARDHVSAGPSGQPVPRFVSLRASKANMRVGPDRKYPIRWQYRRPGLPLLVVGEFDVWREVRDPEGDTGWMHVALLTGARTVMVAGQRPAVLRHRAEAGAPGLLEAEPGVTGDLLGCTGAWCEVRIGARTGWLPRARLWGVFAERPGRRGEKKPRTGG</sequence>
<gene>
    <name evidence="2" type="ORF">EV659_10448</name>
</gene>
<protein>
    <submittedName>
        <fullName evidence="2">SH3-like domain-containing protein</fullName>
    </submittedName>
</protein>
<evidence type="ECO:0000256" key="1">
    <source>
        <dbReference type="SAM" id="SignalP"/>
    </source>
</evidence>
<dbReference type="Pfam" id="PF06347">
    <property type="entry name" value="SH3_4"/>
    <property type="match status" value="2"/>
</dbReference>
<dbReference type="Proteomes" id="UP000295399">
    <property type="component" value="Unassembled WGS sequence"/>
</dbReference>
<dbReference type="AlphaFoldDB" id="A0A4R2PKK2"/>
<feature type="signal peptide" evidence="1">
    <location>
        <begin position="1"/>
        <end position="28"/>
    </location>
</feature>
<dbReference type="InParanoid" id="A0A4R2PKK2"/>
<keyword evidence="1" id="KW-0732">Signal</keyword>
<feature type="chain" id="PRO_5020189590" evidence="1">
    <location>
        <begin position="29"/>
        <end position="188"/>
    </location>
</feature>
<dbReference type="EMBL" id="SLXO01000004">
    <property type="protein sequence ID" value="TCP35198.1"/>
    <property type="molecule type" value="Genomic_DNA"/>
</dbReference>
<comment type="caution">
    <text evidence="2">The sequence shown here is derived from an EMBL/GenBank/DDBJ whole genome shotgun (WGS) entry which is preliminary data.</text>
</comment>
<reference evidence="2 3" key="1">
    <citation type="submission" date="2019-03" db="EMBL/GenBank/DDBJ databases">
        <title>Genomic Encyclopedia of Type Strains, Phase IV (KMG-IV): sequencing the most valuable type-strain genomes for metagenomic binning, comparative biology and taxonomic classification.</title>
        <authorList>
            <person name="Goeker M."/>
        </authorList>
    </citation>
    <scope>NUCLEOTIDE SEQUENCE [LARGE SCALE GENOMIC DNA]</scope>
    <source>
        <strain evidence="2 3">DSM 2132</strain>
    </source>
</reference>
<proteinExistence type="predicted"/>
<accession>A0A4R2PKK2</accession>
<dbReference type="Gene3D" id="2.30.30.40">
    <property type="entry name" value="SH3 Domains"/>
    <property type="match status" value="1"/>
</dbReference>